<keyword evidence="1" id="KW-0677">Repeat</keyword>
<protein>
    <recommendedName>
        <fullName evidence="8">NACHT domain-containing protein</fullName>
    </recommendedName>
</protein>
<reference evidence="7" key="1">
    <citation type="submission" date="2010-05" db="EMBL/GenBank/DDBJ databases">
        <title>The genome sequence of Magnaporthe poae strain ATCC 64411.</title>
        <authorList>
            <person name="Ma L.-J."/>
            <person name="Dead R."/>
            <person name="Young S."/>
            <person name="Zeng Q."/>
            <person name="Koehrsen M."/>
            <person name="Alvarado L."/>
            <person name="Berlin A."/>
            <person name="Chapman S.B."/>
            <person name="Chen Z."/>
            <person name="Freedman E."/>
            <person name="Gellesch M."/>
            <person name="Goldberg J."/>
            <person name="Griggs A."/>
            <person name="Gujja S."/>
            <person name="Heilman E.R."/>
            <person name="Heiman D."/>
            <person name="Hepburn T."/>
            <person name="Howarth C."/>
            <person name="Jen D."/>
            <person name="Larson L."/>
            <person name="Mehta T."/>
            <person name="Neiman D."/>
            <person name="Pearson M."/>
            <person name="Roberts A."/>
            <person name="Saif S."/>
            <person name="Shea T."/>
            <person name="Shenoy N."/>
            <person name="Sisk P."/>
            <person name="Stolte C."/>
            <person name="Sykes S."/>
            <person name="Walk T."/>
            <person name="White J."/>
            <person name="Yandava C."/>
            <person name="Haas B."/>
            <person name="Nusbaum C."/>
            <person name="Birren B."/>
        </authorList>
    </citation>
    <scope>NUCLEOTIDE SEQUENCE [LARGE SCALE GENOMIC DNA]</scope>
    <source>
        <strain evidence="7">ATCC 64411 / 73-15</strain>
    </source>
</reference>
<dbReference type="PANTHER" id="PTHR10039:SF5">
    <property type="entry name" value="NACHT DOMAIN-CONTAINING PROTEIN"/>
    <property type="match status" value="1"/>
</dbReference>
<dbReference type="Pfam" id="PF25053">
    <property type="entry name" value="DUF7791"/>
    <property type="match status" value="1"/>
</dbReference>
<dbReference type="InterPro" id="IPR056693">
    <property type="entry name" value="DUF7791"/>
</dbReference>
<dbReference type="InterPro" id="IPR056884">
    <property type="entry name" value="NPHP3-like_N"/>
</dbReference>
<reference evidence="5" key="2">
    <citation type="submission" date="2010-05" db="EMBL/GenBank/DDBJ databases">
        <title>The Genome Sequence of Magnaporthe poae strain ATCC 64411.</title>
        <authorList>
            <consortium name="The Broad Institute Genome Sequencing Platform"/>
            <consortium name="Broad Institute Genome Sequencing Center for Infectious Disease"/>
            <person name="Ma L.-J."/>
            <person name="Dead R."/>
            <person name="Young S."/>
            <person name="Zeng Q."/>
            <person name="Koehrsen M."/>
            <person name="Alvarado L."/>
            <person name="Berlin A."/>
            <person name="Chapman S.B."/>
            <person name="Chen Z."/>
            <person name="Freedman E."/>
            <person name="Gellesch M."/>
            <person name="Goldberg J."/>
            <person name="Griggs A."/>
            <person name="Gujja S."/>
            <person name="Heilman E.R."/>
            <person name="Heiman D."/>
            <person name="Hepburn T."/>
            <person name="Howarth C."/>
            <person name="Jen D."/>
            <person name="Larson L."/>
            <person name="Mehta T."/>
            <person name="Neiman D."/>
            <person name="Pearson M."/>
            <person name="Roberts A."/>
            <person name="Saif S."/>
            <person name="Shea T."/>
            <person name="Shenoy N."/>
            <person name="Sisk P."/>
            <person name="Stolte C."/>
            <person name="Sykes S."/>
            <person name="Walk T."/>
            <person name="White J."/>
            <person name="Yandava C."/>
            <person name="Haas B."/>
            <person name="Nusbaum C."/>
            <person name="Birren B."/>
        </authorList>
    </citation>
    <scope>NUCLEOTIDE SEQUENCE</scope>
    <source>
        <strain evidence="5">ATCC 64411</strain>
    </source>
</reference>
<evidence type="ECO:0000313" key="5">
    <source>
        <dbReference type="EMBL" id="KLU89880.1"/>
    </source>
</evidence>
<dbReference type="Gene3D" id="3.40.50.300">
    <property type="entry name" value="P-loop containing nucleotide triphosphate hydrolases"/>
    <property type="match status" value="1"/>
</dbReference>
<sequence>MDPVTIVGLVSGIITFIDFGIKVAQAATSARQAAHVAIPELSELEHILDDIQRHNNQVSNDPSVSEQWKKLRPLVLESEELHAELRAVLLKLKMPEGTRFKSLEAARIMLKAQLKKGDIDKLRARLESLDSRIRQNVSTMLQADRQSGVVKELKSLRDMHQNYNINTEFKLDQIRQDIRTMATNKEVELAALKEKLECLDAERKVSKQQTEVLESLFFQDLHRRFSRIPESDKYTSEWLFDPGKTSFRDWLEFGRGIFWITGKAGSGKSTLMKFASQHAFTQNALRRWADPAKLCTASYYFWNQGFDLQKSRVGLLRTLIFEILRNSPSIIPQVAKGRSKFDNWERAELESTLRLIAEQDQLPMRFCFFIDGLDEYDGMEEDVVEVLTFLAATAHIKLCVSTRPRSVFDRVFNLPANALVLHNYTMDAIQSHISKTLMENDMFDKLDPESREGIIKKIAQQAEGVWLWVYLVIRDIRVAVNRNEPVEKLEQIVSDLPVDLEAYFERIIKRIRPSFRREMAETFLVTIEEVQPLPLFAFELLETERRDPDYAKQAPVEPLDSRAIRSSREVWADRVQNRCGDLLDVSGGAHPTFLWHPVDFLHRTVRDFLRDSYSDELKRELGSASDFNAPLSLCKVMLRLLKGLPKGRFSEEKSFNRVIRLVDELLYYAHEVEKRSGGDDEGGNRRYPESTMVALLDEVDRVNSRYARDDGVSSHWTNARDPPSSRFLSWDEYHERGRCDFIALAIQARLTRYVGAKLISSPDEGRLLMGRKQGRPYLDYALRPLRVTPVKMPYHTVRDEAPVDVTMVALLLSPPLSADPNQQVYVDDGRTVWALFLVSCLQMTWRGEATAGRGAAKEAWFGACKLLIRHGAREDCFRVGNWDNFDENRPRSVHEVFDKLFGAEQAGVLSRMMEEEAQARRGTGWLSSWGPFGWAAQSLGWKAA</sequence>
<dbReference type="EMBL" id="GL876973">
    <property type="protein sequence ID" value="KLU89880.1"/>
    <property type="molecule type" value="Genomic_DNA"/>
</dbReference>
<accession>A0A0C4E8E9</accession>
<reference evidence="6" key="4">
    <citation type="journal article" date="2015" name="G3 (Bethesda)">
        <title>Genome sequences of three phytopathogenic species of the Magnaporthaceae family of fungi.</title>
        <authorList>
            <person name="Okagaki L.H."/>
            <person name="Nunes C.C."/>
            <person name="Sailsbery J."/>
            <person name="Clay B."/>
            <person name="Brown D."/>
            <person name="John T."/>
            <person name="Oh Y."/>
            <person name="Young N."/>
            <person name="Fitzgerald M."/>
            <person name="Haas B.J."/>
            <person name="Zeng Q."/>
            <person name="Young S."/>
            <person name="Adiconis X."/>
            <person name="Fan L."/>
            <person name="Levin J.Z."/>
            <person name="Mitchell T.K."/>
            <person name="Okubara P.A."/>
            <person name="Farman M.L."/>
            <person name="Kohn L.M."/>
            <person name="Birren B."/>
            <person name="Ma L.-J."/>
            <person name="Dean R.A."/>
        </authorList>
    </citation>
    <scope>NUCLEOTIDE SEQUENCE</scope>
    <source>
        <strain evidence="6">ATCC 64411 / 73-15</strain>
    </source>
</reference>
<evidence type="ECO:0000259" key="3">
    <source>
        <dbReference type="Pfam" id="PF24883"/>
    </source>
</evidence>
<evidence type="ECO:0008006" key="8">
    <source>
        <dbReference type="Google" id="ProtNLM"/>
    </source>
</evidence>
<organism evidence="6 7">
    <name type="scientific">Magnaporthiopsis poae (strain ATCC 64411 / 73-15)</name>
    <name type="common">Kentucky bluegrass fungus</name>
    <name type="synonym">Magnaporthe poae</name>
    <dbReference type="NCBI Taxonomy" id="644358"/>
    <lineage>
        <taxon>Eukaryota</taxon>
        <taxon>Fungi</taxon>
        <taxon>Dikarya</taxon>
        <taxon>Ascomycota</taxon>
        <taxon>Pezizomycotina</taxon>
        <taxon>Sordariomycetes</taxon>
        <taxon>Sordariomycetidae</taxon>
        <taxon>Magnaporthales</taxon>
        <taxon>Magnaporthaceae</taxon>
        <taxon>Magnaporthiopsis</taxon>
    </lineage>
</organism>
<dbReference type="VEuPathDB" id="FungiDB:MAPG_08849"/>
<dbReference type="SUPFAM" id="SSF52540">
    <property type="entry name" value="P-loop containing nucleoside triphosphate hydrolases"/>
    <property type="match status" value="1"/>
</dbReference>
<keyword evidence="2" id="KW-0175">Coiled coil</keyword>
<evidence type="ECO:0000259" key="4">
    <source>
        <dbReference type="Pfam" id="PF25053"/>
    </source>
</evidence>
<dbReference type="InterPro" id="IPR027417">
    <property type="entry name" value="P-loop_NTPase"/>
</dbReference>
<evidence type="ECO:0000313" key="6">
    <source>
        <dbReference type="EnsemblFungi" id="MAPG_08849T0"/>
    </source>
</evidence>
<dbReference type="AlphaFoldDB" id="A0A0C4E8E9"/>
<evidence type="ECO:0000313" key="7">
    <source>
        <dbReference type="Proteomes" id="UP000011715"/>
    </source>
</evidence>
<proteinExistence type="predicted"/>
<dbReference type="EMBL" id="ADBL01002156">
    <property type="status" value="NOT_ANNOTATED_CDS"/>
    <property type="molecule type" value="Genomic_DNA"/>
</dbReference>
<keyword evidence="7" id="KW-1185">Reference proteome</keyword>
<dbReference type="eggNOG" id="ENOG502SHWY">
    <property type="taxonomic scope" value="Eukaryota"/>
</dbReference>
<feature type="domain" description="DUF7791" evidence="4">
    <location>
        <begin position="511"/>
        <end position="644"/>
    </location>
</feature>
<dbReference type="PANTHER" id="PTHR10039">
    <property type="entry name" value="AMELOGENIN"/>
    <property type="match status" value="1"/>
</dbReference>
<dbReference type="OMA" id="ELMRWIS"/>
<gene>
    <name evidence="5" type="ORF">MAPG_08849</name>
</gene>
<evidence type="ECO:0000256" key="2">
    <source>
        <dbReference type="SAM" id="Coils"/>
    </source>
</evidence>
<name>A0A0C4E8E9_MAGP6</name>
<reference evidence="6" key="5">
    <citation type="submission" date="2015-06" db="UniProtKB">
        <authorList>
            <consortium name="EnsemblFungi"/>
        </authorList>
    </citation>
    <scope>IDENTIFICATION</scope>
    <source>
        <strain evidence="6">ATCC 64411</strain>
    </source>
</reference>
<dbReference type="OrthoDB" id="443402at2759"/>
<dbReference type="Proteomes" id="UP000011715">
    <property type="component" value="Unassembled WGS sequence"/>
</dbReference>
<dbReference type="STRING" id="644358.A0A0C4E8E9"/>
<dbReference type="Pfam" id="PF24883">
    <property type="entry name" value="NPHP3_N"/>
    <property type="match status" value="1"/>
</dbReference>
<evidence type="ECO:0000256" key="1">
    <source>
        <dbReference type="ARBA" id="ARBA00022737"/>
    </source>
</evidence>
<feature type="coiled-coil region" evidence="2">
    <location>
        <begin position="182"/>
        <end position="209"/>
    </location>
</feature>
<reference evidence="5" key="3">
    <citation type="submission" date="2011-03" db="EMBL/GenBank/DDBJ databases">
        <title>Annotation of Magnaporthe poae ATCC 64411.</title>
        <authorList>
            <person name="Ma L.-J."/>
            <person name="Dead R."/>
            <person name="Young S.K."/>
            <person name="Zeng Q."/>
            <person name="Gargeya S."/>
            <person name="Fitzgerald M."/>
            <person name="Haas B."/>
            <person name="Abouelleil A."/>
            <person name="Alvarado L."/>
            <person name="Arachchi H.M."/>
            <person name="Berlin A."/>
            <person name="Brown A."/>
            <person name="Chapman S.B."/>
            <person name="Chen Z."/>
            <person name="Dunbar C."/>
            <person name="Freedman E."/>
            <person name="Gearin G."/>
            <person name="Gellesch M."/>
            <person name="Goldberg J."/>
            <person name="Griggs A."/>
            <person name="Gujja S."/>
            <person name="Heiman D."/>
            <person name="Howarth C."/>
            <person name="Larson L."/>
            <person name="Lui A."/>
            <person name="MacDonald P.J.P."/>
            <person name="Mehta T."/>
            <person name="Montmayeur A."/>
            <person name="Murphy C."/>
            <person name="Neiman D."/>
            <person name="Pearson M."/>
            <person name="Priest M."/>
            <person name="Roberts A."/>
            <person name="Saif S."/>
            <person name="Shea T."/>
            <person name="Shenoy N."/>
            <person name="Sisk P."/>
            <person name="Stolte C."/>
            <person name="Sykes S."/>
            <person name="Yandava C."/>
            <person name="Wortman J."/>
            <person name="Nusbaum C."/>
            <person name="Birren B."/>
        </authorList>
    </citation>
    <scope>NUCLEOTIDE SEQUENCE</scope>
    <source>
        <strain evidence="5">ATCC 64411</strain>
    </source>
</reference>
<feature type="domain" description="Nephrocystin 3-like N-terminal" evidence="3">
    <location>
        <begin position="235"/>
        <end position="403"/>
    </location>
</feature>
<dbReference type="EnsemblFungi" id="MAPG_08849T0">
    <property type="protein sequence ID" value="MAPG_08849T0"/>
    <property type="gene ID" value="MAPG_08849"/>
</dbReference>